<evidence type="ECO:0000256" key="1">
    <source>
        <dbReference type="ARBA" id="ARBA00022448"/>
    </source>
</evidence>
<dbReference type="InterPro" id="IPR007191">
    <property type="entry name" value="Sec8_exocyst_N"/>
</dbReference>
<feature type="domain" description="Exocyst complex component Sec8 middle helical bundle" evidence="6">
    <location>
        <begin position="249"/>
        <end position="499"/>
    </location>
</feature>
<dbReference type="AlphaFoldDB" id="A0A099P1A7"/>
<dbReference type="GO" id="GO:0015031">
    <property type="term" value="P:protein transport"/>
    <property type="evidence" value="ECO:0007669"/>
    <property type="project" value="UniProtKB-KW"/>
</dbReference>
<dbReference type="VEuPathDB" id="FungiDB:C5L36_0D06010"/>
<dbReference type="GO" id="GO:0006612">
    <property type="term" value="P:protein targeting to membrane"/>
    <property type="evidence" value="ECO:0007669"/>
    <property type="project" value="UniProtKB-UniRule"/>
</dbReference>
<sequence length="997" mass="114615">MSNGQSLQGVLDRINLVWPDLLDEDCNPLDIVLPLLNNKSISPTIDEFEELKSQFTRSLQQAVNSNYMAFNDSIGSYGISVETLKQSQDRLSGIKKSMGTIDEMINTPSRILAELNDKRMEHIQTLELLGKINDVKKKLDILEDLIGNRDFSKAGELVNEIMETSNTNRLFEIDALQELQMKLNSNIALLLDGLVTEMNNIIYLKDSTHIEQIQSGSSVKISTHKDLLDFVKCLHNESLEGNEEITAERGNYLTLSKLIKQVQAINKESDCLLKLIEGSEREIKKVIKRCIEEVKKMYPSQIEMNMSLYLNHELDSFSSFNLLRGMNGTIIKEVFERIFSKMLYVLQRHVVIYEISKIDGYRYKLDKVWRDVQKQLSLILFNYVVDENLLNSLEELDLKAGKKKDDSPFKKAPKRIGESETNTMFKFSELSTSSISDSLSIILNRIYRGKSEEDGVLADYSIDSKVDGSIFIGVEDINNSRNILVPPNIFNMAYIIDSFIKFTNDLAVAFSDNRTNDAVDFFNQFMEIVFVSQLENTITYQFDKICENSWKINNLLNASILLQQFFNKMLVVLDTSCYYKKSYVLIIMKLLYKVTDQFKQIKDVLLKTNKTKILKSWIGDSKLKAISNDIVEKLLNNGDMKSLDFLNSKELSYSLSIGGNYVPEIDPCSFLSLEHMRSLVDLLASLSNMLSWLPGLKREATDNADNVGLTRTLNETWTLSVFNDDDLPLSLINLSEEYEDDHTTMVSQYGDNSRIQAFHYLTLDATMSKSFDNLIESMKHLMNEVEILIRYEIRVECIWCMIQMMLKKQWEQDGNESVDIGVDKFCDRIKNISRIFNKVSKNIVNKSKDEVRIRIFGGLEFWIDKLAIFESRRIEVMGKSGWMKMIVNLRVLQQVIKNINNDIDSENIDDERSYTTNLMNNSLRYFAIGSEGESFVLNIDNLLQENLNFTDDDWKNLLRLVFSEKLKKDPAGNTNKKFVAAQARLLKGLAPKQKNEQ</sequence>
<evidence type="ECO:0000259" key="5">
    <source>
        <dbReference type="Pfam" id="PF04048"/>
    </source>
</evidence>
<gene>
    <name evidence="7" type="ORF">JL09_g2988</name>
</gene>
<comment type="similarity">
    <text evidence="4">Belongs to the SEC8 family.</text>
</comment>
<evidence type="ECO:0000256" key="3">
    <source>
        <dbReference type="ARBA" id="ARBA00022927"/>
    </source>
</evidence>
<evidence type="ECO:0000259" key="6">
    <source>
        <dbReference type="Pfam" id="PF20652"/>
    </source>
</evidence>
<dbReference type="PANTHER" id="PTHR14146:SF0">
    <property type="entry name" value="EXOCYST COMPLEX COMPONENT 4"/>
    <property type="match status" value="1"/>
</dbReference>
<dbReference type="Proteomes" id="UP000029867">
    <property type="component" value="Unassembled WGS sequence"/>
</dbReference>
<evidence type="ECO:0000313" key="7">
    <source>
        <dbReference type="EMBL" id="KGK37851.1"/>
    </source>
</evidence>
<evidence type="ECO:0000256" key="4">
    <source>
        <dbReference type="RuleBase" id="RU367079"/>
    </source>
</evidence>
<dbReference type="GO" id="GO:0006904">
    <property type="term" value="P:vesicle docking involved in exocytosis"/>
    <property type="evidence" value="ECO:0007669"/>
    <property type="project" value="InterPro"/>
</dbReference>
<dbReference type="InterPro" id="IPR039682">
    <property type="entry name" value="Sec8/EXOC4"/>
</dbReference>
<dbReference type="Pfam" id="PF20652">
    <property type="entry name" value="Sec8_C"/>
    <property type="match status" value="1"/>
</dbReference>
<feature type="domain" description="Exocyst complex component Sec8 N-terminal" evidence="5">
    <location>
        <begin position="7"/>
        <end position="144"/>
    </location>
</feature>
<proteinExistence type="inferred from homology"/>
<dbReference type="Pfam" id="PF04048">
    <property type="entry name" value="Sec8_N"/>
    <property type="match status" value="1"/>
</dbReference>
<dbReference type="GO" id="GO:0000145">
    <property type="term" value="C:exocyst"/>
    <property type="evidence" value="ECO:0007669"/>
    <property type="project" value="UniProtKB-UniRule"/>
</dbReference>
<evidence type="ECO:0000256" key="2">
    <source>
        <dbReference type="ARBA" id="ARBA00022483"/>
    </source>
</evidence>
<dbReference type="HOGENOM" id="CLU_004025_2_0_1"/>
<dbReference type="GO" id="GO:0006893">
    <property type="term" value="P:Golgi to plasma membrane transport"/>
    <property type="evidence" value="ECO:0007669"/>
    <property type="project" value="TreeGrafter"/>
</dbReference>
<dbReference type="eggNOG" id="KOG3691">
    <property type="taxonomic scope" value="Eukaryota"/>
</dbReference>
<accession>A0A099P1A7</accession>
<protein>
    <recommendedName>
        <fullName evidence="4">Exocyst complex component Sec8</fullName>
    </recommendedName>
</protein>
<keyword evidence="2 4" id="KW-0268">Exocytosis</keyword>
<reference evidence="8" key="1">
    <citation type="journal article" date="2014" name="Microb. Cell Fact.">
        <title>Exploiting Issatchenkia orientalis SD108 for succinic acid production.</title>
        <authorList>
            <person name="Xiao H."/>
            <person name="Shao Z."/>
            <person name="Jiang Y."/>
            <person name="Dole S."/>
            <person name="Zhao H."/>
        </authorList>
    </citation>
    <scope>NUCLEOTIDE SEQUENCE [LARGE SCALE GENOMIC DNA]</scope>
    <source>
        <strain evidence="8">SD108</strain>
    </source>
</reference>
<dbReference type="GO" id="GO:0090522">
    <property type="term" value="P:vesicle tethering involved in exocytosis"/>
    <property type="evidence" value="ECO:0007669"/>
    <property type="project" value="UniProtKB-UniRule"/>
</dbReference>
<dbReference type="InterPro" id="IPR048630">
    <property type="entry name" value="Sec8_M"/>
</dbReference>
<name>A0A099P1A7_PICKU</name>
<comment type="function">
    <text evidence="4">Component of the exocyst complex involved in the docking of exocytic vesicles with fusion sites on the plasma membrane.</text>
</comment>
<keyword evidence="1 4" id="KW-0813">Transport</keyword>
<comment type="caution">
    <text evidence="7">The sequence shown here is derived from an EMBL/GenBank/DDBJ whole genome shotgun (WGS) entry which is preliminary data.</text>
</comment>
<organism evidence="7 8">
    <name type="scientific">Pichia kudriavzevii</name>
    <name type="common">Yeast</name>
    <name type="synonym">Issatchenkia orientalis</name>
    <dbReference type="NCBI Taxonomy" id="4909"/>
    <lineage>
        <taxon>Eukaryota</taxon>
        <taxon>Fungi</taxon>
        <taxon>Dikarya</taxon>
        <taxon>Ascomycota</taxon>
        <taxon>Saccharomycotina</taxon>
        <taxon>Pichiomycetes</taxon>
        <taxon>Pichiales</taxon>
        <taxon>Pichiaceae</taxon>
        <taxon>Pichia</taxon>
    </lineage>
</organism>
<evidence type="ECO:0000313" key="8">
    <source>
        <dbReference type="Proteomes" id="UP000029867"/>
    </source>
</evidence>
<dbReference type="PANTHER" id="PTHR14146">
    <property type="entry name" value="EXOCYST COMPLEX COMPONENT 4"/>
    <property type="match status" value="1"/>
</dbReference>
<dbReference type="EMBL" id="JQFK01000028">
    <property type="protein sequence ID" value="KGK37851.1"/>
    <property type="molecule type" value="Genomic_DNA"/>
</dbReference>
<keyword evidence="3 4" id="KW-0653">Protein transport</keyword>